<gene>
    <name evidence="4" type="ORF">IO89_12780</name>
</gene>
<comment type="similarity">
    <text evidence="1 2">Belongs to the universal stress protein A family.</text>
</comment>
<protein>
    <recommendedName>
        <fullName evidence="2">Universal stress protein</fullName>
    </recommendedName>
</protein>
<keyword evidence="2" id="KW-0963">Cytoplasm</keyword>
<evidence type="ECO:0000313" key="4">
    <source>
        <dbReference type="EMBL" id="KFC21089.1"/>
    </source>
</evidence>
<dbReference type="PANTHER" id="PTHR46268:SF6">
    <property type="entry name" value="UNIVERSAL STRESS PROTEIN UP12"/>
    <property type="match status" value="1"/>
</dbReference>
<keyword evidence="5" id="KW-1185">Reference proteome</keyword>
<organism evidence="4 5">
    <name type="scientific">Epilithonimonas lactis</name>
    <dbReference type="NCBI Taxonomy" id="421072"/>
    <lineage>
        <taxon>Bacteria</taxon>
        <taxon>Pseudomonadati</taxon>
        <taxon>Bacteroidota</taxon>
        <taxon>Flavobacteriia</taxon>
        <taxon>Flavobacteriales</taxon>
        <taxon>Weeksellaceae</taxon>
        <taxon>Chryseobacterium group</taxon>
        <taxon>Epilithonimonas</taxon>
    </lineage>
</organism>
<dbReference type="Pfam" id="PF00582">
    <property type="entry name" value="Usp"/>
    <property type="match status" value="1"/>
</dbReference>
<accession>A0A085BF44</accession>
<evidence type="ECO:0000256" key="2">
    <source>
        <dbReference type="PIRNR" id="PIRNR006276"/>
    </source>
</evidence>
<evidence type="ECO:0000256" key="1">
    <source>
        <dbReference type="ARBA" id="ARBA00008791"/>
    </source>
</evidence>
<dbReference type="Gene3D" id="3.40.50.620">
    <property type="entry name" value="HUPs"/>
    <property type="match status" value="1"/>
</dbReference>
<proteinExistence type="inferred from homology"/>
<dbReference type="InterPro" id="IPR014729">
    <property type="entry name" value="Rossmann-like_a/b/a_fold"/>
</dbReference>
<name>A0A085BF44_9FLAO</name>
<sequence>MKKIILPVDFSDSSNKLVDYAINFAKEVNAEIQLIHVAATDIGFVIGDMGFQYFPEVEENEIKYELKELNKIQERVVAQGVTCNHILKQGIAGDTILEFADEQNGDYIVVGSHGRSGVYDVFIGSLTKEITKKSKIPVLVVPCHDEE</sequence>
<reference evidence="4 5" key="1">
    <citation type="submission" date="2014-07" db="EMBL/GenBank/DDBJ databases">
        <title>Epilithonimonas lactis LMG 22401 Genome.</title>
        <authorList>
            <person name="Pipes S.E."/>
            <person name="Stropko S.J."/>
        </authorList>
    </citation>
    <scope>NUCLEOTIDE SEQUENCE [LARGE SCALE GENOMIC DNA]</scope>
    <source>
        <strain evidence="4 5">LMG 24401</strain>
    </source>
</reference>
<dbReference type="PRINTS" id="PR01438">
    <property type="entry name" value="UNVRSLSTRESS"/>
</dbReference>
<dbReference type="EMBL" id="JPLY01000004">
    <property type="protein sequence ID" value="KFC21089.1"/>
    <property type="molecule type" value="Genomic_DNA"/>
</dbReference>
<dbReference type="GO" id="GO:0005737">
    <property type="term" value="C:cytoplasm"/>
    <property type="evidence" value="ECO:0007669"/>
    <property type="project" value="UniProtKB-SubCell"/>
</dbReference>
<evidence type="ECO:0000259" key="3">
    <source>
        <dbReference type="Pfam" id="PF00582"/>
    </source>
</evidence>
<dbReference type="OrthoDB" id="9788959at2"/>
<dbReference type="eggNOG" id="COG0589">
    <property type="taxonomic scope" value="Bacteria"/>
</dbReference>
<dbReference type="InterPro" id="IPR006015">
    <property type="entry name" value="Universal_stress_UspA"/>
</dbReference>
<evidence type="ECO:0000313" key="5">
    <source>
        <dbReference type="Proteomes" id="UP000028623"/>
    </source>
</evidence>
<dbReference type="RefSeq" id="WP_034976823.1">
    <property type="nucleotide sequence ID" value="NZ_FOFI01000001.1"/>
</dbReference>
<comment type="caution">
    <text evidence="4">The sequence shown here is derived from an EMBL/GenBank/DDBJ whole genome shotgun (WGS) entry which is preliminary data.</text>
</comment>
<dbReference type="STRING" id="421072.SAMN04488097_0450"/>
<dbReference type="AlphaFoldDB" id="A0A085BF44"/>
<dbReference type="InterPro" id="IPR006016">
    <property type="entry name" value="UspA"/>
</dbReference>
<dbReference type="PANTHER" id="PTHR46268">
    <property type="entry name" value="STRESS RESPONSE PROTEIN NHAX"/>
    <property type="match status" value="1"/>
</dbReference>
<comment type="subcellular location">
    <subcellularLocation>
        <location evidence="2">Cytoplasm</location>
    </subcellularLocation>
</comment>
<dbReference type="Proteomes" id="UP000028623">
    <property type="component" value="Unassembled WGS sequence"/>
</dbReference>
<dbReference type="PIRSF" id="PIRSF006276">
    <property type="entry name" value="UspA"/>
    <property type="match status" value="1"/>
</dbReference>
<dbReference type="SUPFAM" id="SSF52402">
    <property type="entry name" value="Adenine nucleotide alpha hydrolases-like"/>
    <property type="match status" value="1"/>
</dbReference>
<feature type="domain" description="UspA" evidence="3">
    <location>
        <begin position="1"/>
        <end position="142"/>
    </location>
</feature>
<dbReference type="CDD" id="cd00293">
    <property type="entry name" value="USP-like"/>
    <property type="match status" value="1"/>
</dbReference>